<organism evidence="3 4">
    <name type="scientific">Halorubrum tropicale</name>
    <dbReference type="NCBI Taxonomy" id="1765655"/>
    <lineage>
        <taxon>Archaea</taxon>
        <taxon>Methanobacteriati</taxon>
        <taxon>Methanobacteriota</taxon>
        <taxon>Stenosarchaea group</taxon>
        <taxon>Halobacteria</taxon>
        <taxon>Halobacteriales</taxon>
        <taxon>Haloferacaceae</taxon>
        <taxon>Halorubrum</taxon>
    </lineage>
</organism>
<sequence length="153" mass="16009">MGTTGTVVGRLRESVAKWLEQVFYGGAELAVLSTPAFVVALVTQNRYPDAIPIAGLFALAAGSLGLAGFRAGVVDTGAWPRRGELVTLPLRTLYFSLVFFLASIATGVLAVEAVGSLWVAPLGGVVQLSGLAAFPTVYRAIHGEPVTRPVVKR</sequence>
<feature type="transmembrane region" description="Helical" evidence="1">
    <location>
        <begin position="22"/>
        <end position="44"/>
    </location>
</feature>
<dbReference type="Proteomes" id="UP000037747">
    <property type="component" value="Unassembled WGS sequence"/>
</dbReference>
<feature type="domain" description="DUF8215" evidence="2">
    <location>
        <begin position="13"/>
        <end position="141"/>
    </location>
</feature>
<dbReference type="PATRIC" id="fig|1705389.3.peg.3687"/>
<name>A0A0M9AP59_9EURY</name>
<evidence type="ECO:0000259" key="2">
    <source>
        <dbReference type="Pfam" id="PF26650"/>
    </source>
</evidence>
<keyword evidence="1" id="KW-1133">Transmembrane helix</keyword>
<reference evidence="3 4" key="1">
    <citation type="submission" date="2015-08" db="EMBL/GenBank/DDBJ databases">
        <title>Genomes of Isolates from Cabo Rojo, PR.</title>
        <authorList>
            <person name="Sanchez-Nieves R.L."/>
            <person name="Montalvo-Rodriguez R."/>
        </authorList>
    </citation>
    <scope>NUCLEOTIDE SEQUENCE [LARGE SCALE GENOMIC DNA]</scope>
    <source>
        <strain evidence="3 4">5</strain>
    </source>
</reference>
<evidence type="ECO:0000313" key="3">
    <source>
        <dbReference type="EMBL" id="KOX96019.1"/>
    </source>
</evidence>
<protein>
    <recommendedName>
        <fullName evidence="2">DUF8215 domain-containing protein</fullName>
    </recommendedName>
</protein>
<dbReference type="AlphaFoldDB" id="A0A0M9AP59"/>
<dbReference type="InterPro" id="IPR058528">
    <property type="entry name" value="DUF8215"/>
</dbReference>
<feature type="transmembrane region" description="Helical" evidence="1">
    <location>
        <begin position="50"/>
        <end position="71"/>
    </location>
</feature>
<dbReference type="RefSeq" id="WP_053772065.1">
    <property type="nucleotide sequence ID" value="NZ_LIST01000004.1"/>
</dbReference>
<gene>
    <name evidence="3" type="ORF">AMR74_10775</name>
</gene>
<evidence type="ECO:0000313" key="4">
    <source>
        <dbReference type="Proteomes" id="UP000037747"/>
    </source>
</evidence>
<accession>A0A0M9AP59</accession>
<proteinExistence type="predicted"/>
<dbReference type="Pfam" id="PF26650">
    <property type="entry name" value="DUF8215"/>
    <property type="match status" value="1"/>
</dbReference>
<comment type="caution">
    <text evidence="3">The sequence shown here is derived from an EMBL/GenBank/DDBJ whole genome shotgun (WGS) entry which is preliminary data.</text>
</comment>
<feature type="transmembrane region" description="Helical" evidence="1">
    <location>
        <begin position="117"/>
        <end position="138"/>
    </location>
</feature>
<dbReference type="OrthoDB" id="317982at2157"/>
<keyword evidence="1" id="KW-0472">Membrane</keyword>
<feature type="transmembrane region" description="Helical" evidence="1">
    <location>
        <begin position="92"/>
        <end position="111"/>
    </location>
</feature>
<dbReference type="STRING" id="1765655.AMR74_10775"/>
<evidence type="ECO:0000256" key="1">
    <source>
        <dbReference type="SAM" id="Phobius"/>
    </source>
</evidence>
<dbReference type="EMBL" id="LIST01000004">
    <property type="protein sequence ID" value="KOX96019.1"/>
    <property type="molecule type" value="Genomic_DNA"/>
</dbReference>
<keyword evidence="4" id="KW-1185">Reference proteome</keyword>
<keyword evidence="1" id="KW-0812">Transmembrane</keyword>